<evidence type="ECO:0000256" key="3">
    <source>
        <dbReference type="SAM" id="MobiDB-lite"/>
    </source>
</evidence>
<evidence type="ECO:0000256" key="2">
    <source>
        <dbReference type="ARBA" id="ARBA00023285"/>
    </source>
</evidence>
<dbReference type="PANTHER" id="PTHR45833">
    <property type="entry name" value="METHIONINE SYNTHASE"/>
    <property type="match status" value="1"/>
</dbReference>
<dbReference type="PANTHER" id="PTHR45833:SF1">
    <property type="entry name" value="METHIONINE SYNTHASE"/>
    <property type="match status" value="1"/>
</dbReference>
<dbReference type="Proteomes" id="UP001278571">
    <property type="component" value="Unassembled WGS sequence"/>
</dbReference>
<organism evidence="5 6">
    <name type="scientific">Streptomyces roseolus</name>
    <dbReference type="NCBI Taxonomy" id="67358"/>
    <lineage>
        <taxon>Bacteria</taxon>
        <taxon>Bacillati</taxon>
        <taxon>Actinomycetota</taxon>
        <taxon>Actinomycetes</taxon>
        <taxon>Kitasatosporales</taxon>
        <taxon>Streptomycetaceae</taxon>
        <taxon>Streptomyces</taxon>
    </lineage>
</organism>
<feature type="non-terminal residue" evidence="5">
    <location>
        <position position="92"/>
    </location>
</feature>
<evidence type="ECO:0000256" key="1">
    <source>
        <dbReference type="ARBA" id="ARBA00022723"/>
    </source>
</evidence>
<dbReference type="RefSeq" id="WP_319013675.1">
    <property type="nucleotide sequence ID" value="NZ_JAWJZF010000519.1"/>
</dbReference>
<evidence type="ECO:0000313" key="5">
    <source>
        <dbReference type="EMBL" id="MDX2297527.1"/>
    </source>
</evidence>
<accession>A0ABU4KJP4</accession>
<feature type="region of interest" description="Disordered" evidence="3">
    <location>
        <begin position="1"/>
        <end position="41"/>
    </location>
</feature>
<gene>
    <name evidence="5" type="ORF">R2363_35785</name>
</gene>
<protein>
    <recommendedName>
        <fullName evidence="4">B12-binding domain-containing protein</fullName>
    </recommendedName>
</protein>
<comment type="caution">
    <text evidence="5">The sequence shown here is derived from an EMBL/GenBank/DDBJ whole genome shotgun (WGS) entry which is preliminary data.</text>
</comment>
<sequence>VLPELKQRRVAKGTATLQVDEPEPGGRSDVATDNPVPTPPFWGTRVGKGTIVLATVRGDVHDIGKNLVDIILSNNGYNVVNIGIKQPVSAIL</sequence>
<dbReference type="SUPFAM" id="SSF52242">
    <property type="entry name" value="Cobalamin (vitamin B12)-binding domain"/>
    <property type="match status" value="1"/>
</dbReference>
<reference evidence="5 6" key="1">
    <citation type="submission" date="2023-10" db="EMBL/GenBank/DDBJ databases">
        <authorList>
            <person name="Wang X.X."/>
        </authorList>
    </citation>
    <scope>NUCLEOTIDE SEQUENCE [LARGE SCALE GENOMIC DNA]</scope>
    <source>
        <strain evidence="5 6">NBRC 12816</strain>
    </source>
</reference>
<keyword evidence="2" id="KW-0170">Cobalt</keyword>
<dbReference type="InterPro" id="IPR006158">
    <property type="entry name" value="Cobalamin-bd"/>
</dbReference>
<keyword evidence="6" id="KW-1185">Reference proteome</keyword>
<dbReference type="InterPro" id="IPR050554">
    <property type="entry name" value="Met_Synthase/Corrinoid"/>
</dbReference>
<keyword evidence="1" id="KW-0479">Metal-binding</keyword>
<evidence type="ECO:0000259" key="4">
    <source>
        <dbReference type="PROSITE" id="PS51332"/>
    </source>
</evidence>
<feature type="domain" description="B12-binding" evidence="4">
    <location>
        <begin position="48"/>
        <end position="92"/>
    </location>
</feature>
<dbReference type="PROSITE" id="PS51332">
    <property type="entry name" value="B12_BINDING"/>
    <property type="match status" value="1"/>
</dbReference>
<proteinExistence type="predicted"/>
<dbReference type="Gene3D" id="3.40.50.280">
    <property type="entry name" value="Cobalamin-binding domain"/>
    <property type="match status" value="1"/>
</dbReference>
<evidence type="ECO:0000313" key="6">
    <source>
        <dbReference type="Proteomes" id="UP001278571"/>
    </source>
</evidence>
<name>A0ABU4KJP4_9ACTN</name>
<dbReference type="EMBL" id="JAWJZF010000519">
    <property type="protein sequence ID" value="MDX2297527.1"/>
    <property type="molecule type" value="Genomic_DNA"/>
</dbReference>
<dbReference type="InterPro" id="IPR036724">
    <property type="entry name" value="Cobalamin-bd_sf"/>
</dbReference>
<feature type="non-terminal residue" evidence="5">
    <location>
        <position position="1"/>
    </location>
</feature>